<accession>A0A8J4F9Z6</accession>
<evidence type="ECO:0000313" key="7">
    <source>
        <dbReference type="Proteomes" id="UP000747399"/>
    </source>
</evidence>
<dbReference type="PANTHER" id="PTHR11142">
    <property type="entry name" value="PSEUDOURIDYLATE SYNTHASE"/>
    <property type="match status" value="1"/>
</dbReference>
<comment type="catalytic activity">
    <reaction evidence="4">
        <text>uridine(38/39/40) in tRNA = pseudouridine(38/39/40) in tRNA</text>
        <dbReference type="Rhea" id="RHEA:22376"/>
        <dbReference type="Rhea" id="RHEA-COMP:10085"/>
        <dbReference type="Rhea" id="RHEA-COMP:10087"/>
        <dbReference type="ChEBI" id="CHEBI:65314"/>
        <dbReference type="ChEBI" id="CHEBI:65315"/>
        <dbReference type="EC" id="5.4.99.12"/>
    </reaction>
</comment>
<evidence type="ECO:0000313" key="6">
    <source>
        <dbReference type="EMBL" id="GIL62488.1"/>
    </source>
</evidence>
<dbReference type="Proteomes" id="UP000747399">
    <property type="component" value="Unassembled WGS sequence"/>
</dbReference>
<gene>
    <name evidence="6" type="ORF">Vafri_16701</name>
</gene>
<evidence type="ECO:0000259" key="5">
    <source>
        <dbReference type="Pfam" id="PF01416"/>
    </source>
</evidence>
<dbReference type="GO" id="GO:0003723">
    <property type="term" value="F:RNA binding"/>
    <property type="evidence" value="ECO:0007669"/>
    <property type="project" value="InterPro"/>
</dbReference>
<dbReference type="InterPro" id="IPR001406">
    <property type="entry name" value="PsdUridine_synth_TruA"/>
</dbReference>
<evidence type="ECO:0000256" key="2">
    <source>
        <dbReference type="ARBA" id="ARBA00022694"/>
    </source>
</evidence>
<dbReference type="Pfam" id="PF01416">
    <property type="entry name" value="PseudoU_synth_1"/>
    <property type="match status" value="1"/>
</dbReference>
<dbReference type="AlphaFoldDB" id="A0A8J4F9Z6"/>
<comment type="similarity">
    <text evidence="1 4">Belongs to the tRNA pseudouridine synthase TruA family.</text>
</comment>
<dbReference type="Gene3D" id="3.30.70.660">
    <property type="entry name" value="Pseudouridine synthase I, catalytic domain, C-terminal subdomain"/>
    <property type="match status" value="1"/>
</dbReference>
<dbReference type="InterPro" id="IPR020095">
    <property type="entry name" value="PsdUridine_synth_TruA_C"/>
</dbReference>
<dbReference type="GO" id="GO:0160147">
    <property type="term" value="F:tRNA pseudouridine(38-40) synthase activity"/>
    <property type="evidence" value="ECO:0007669"/>
    <property type="project" value="UniProtKB-EC"/>
</dbReference>
<dbReference type="InterPro" id="IPR020103">
    <property type="entry name" value="PsdUridine_synth_cat_dom_sf"/>
</dbReference>
<keyword evidence="2 4" id="KW-0819">tRNA processing</keyword>
<dbReference type="PANTHER" id="PTHR11142:SF0">
    <property type="entry name" value="TRNA PSEUDOURIDINE SYNTHASE-LIKE 1"/>
    <property type="match status" value="1"/>
</dbReference>
<dbReference type="SUPFAM" id="SSF55120">
    <property type="entry name" value="Pseudouridine synthase"/>
    <property type="match status" value="1"/>
</dbReference>
<feature type="domain" description="Pseudouridine synthase I TruA alpha/beta" evidence="5">
    <location>
        <begin position="23"/>
        <end position="111"/>
    </location>
</feature>
<keyword evidence="3 4" id="KW-0413">Isomerase</keyword>
<reference evidence="6" key="1">
    <citation type="journal article" date="2021" name="Proc. Natl. Acad. Sci. U.S.A.">
        <title>Three genomes in the algal genus Volvox reveal the fate of a haploid sex-determining region after a transition to homothallism.</title>
        <authorList>
            <person name="Yamamoto K."/>
            <person name="Hamaji T."/>
            <person name="Kawai-Toyooka H."/>
            <person name="Matsuzaki R."/>
            <person name="Takahashi F."/>
            <person name="Nishimura Y."/>
            <person name="Kawachi M."/>
            <person name="Noguchi H."/>
            <person name="Minakuchi Y."/>
            <person name="Umen J.G."/>
            <person name="Toyoda A."/>
            <person name="Nozaki H."/>
        </authorList>
    </citation>
    <scope>NUCLEOTIDE SEQUENCE</scope>
    <source>
        <strain evidence="6">NIES-3780</strain>
    </source>
</reference>
<name>A0A8J4F9Z6_9CHLO</name>
<dbReference type="GO" id="GO:0031119">
    <property type="term" value="P:tRNA pseudouridine synthesis"/>
    <property type="evidence" value="ECO:0007669"/>
    <property type="project" value="TreeGrafter"/>
</dbReference>
<sequence length="144" mass="16117">MGLFMAVYIPRVPPAHHHRPRRYQYHEHQHISTHPSVPHLTAQVEGNGFLYKMVRHISGALVAVGEGRLSVNAVARMLEVGSNAPPGCYGSYRGYNVAPAKGLCLHHVLYESRVDDPSVLLYPDLQHDEYGRLLESIPDARSDE</sequence>
<dbReference type="EC" id="5.4.99.12" evidence="4"/>
<protein>
    <recommendedName>
        <fullName evidence="4">tRNA pseudouridine synthase</fullName>
        <ecNumber evidence="4">5.4.99.12</ecNumber>
    </recommendedName>
</protein>
<evidence type="ECO:0000256" key="3">
    <source>
        <dbReference type="ARBA" id="ARBA00023235"/>
    </source>
</evidence>
<keyword evidence="7" id="KW-1185">Reference proteome</keyword>
<dbReference type="InterPro" id="IPR020097">
    <property type="entry name" value="PsdUridine_synth_TruA_a/b_dom"/>
</dbReference>
<comment type="caution">
    <text evidence="6">The sequence shown here is derived from an EMBL/GenBank/DDBJ whole genome shotgun (WGS) entry which is preliminary data.</text>
</comment>
<dbReference type="EMBL" id="BNCO01000051">
    <property type="protein sequence ID" value="GIL62488.1"/>
    <property type="molecule type" value="Genomic_DNA"/>
</dbReference>
<organism evidence="6 7">
    <name type="scientific">Volvox africanus</name>
    <dbReference type="NCBI Taxonomy" id="51714"/>
    <lineage>
        <taxon>Eukaryota</taxon>
        <taxon>Viridiplantae</taxon>
        <taxon>Chlorophyta</taxon>
        <taxon>core chlorophytes</taxon>
        <taxon>Chlorophyceae</taxon>
        <taxon>CS clade</taxon>
        <taxon>Chlamydomonadales</taxon>
        <taxon>Volvocaceae</taxon>
        <taxon>Volvox</taxon>
    </lineage>
</organism>
<evidence type="ECO:0000256" key="4">
    <source>
        <dbReference type="RuleBase" id="RU003792"/>
    </source>
</evidence>
<evidence type="ECO:0000256" key="1">
    <source>
        <dbReference type="ARBA" id="ARBA00009375"/>
    </source>
</evidence>
<proteinExistence type="inferred from homology"/>